<dbReference type="AlphaFoldDB" id="A0A0P1GK30"/>
<dbReference type="RefSeq" id="WP_058249264.1">
    <property type="nucleotide sequence ID" value="NZ_CYSE01000012.1"/>
</dbReference>
<dbReference type="OrthoDB" id="7877501at2"/>
<gene>
    <name evidence="2" type="ORF">TRN7648_03910</name>
</gene>
<dbReference type="InterPro" id="IPR011050">
    <property type="entry name" value="Pectin_lyase_fold/virulence"/>
</dbReference>
<feature type="domain" description="Rhamnogalacturonase A/B/Epimerase-like pectate lyase" evidence="1">
    <location>
        <begin position="188"/>
        <end position="434"/>
    </location>
</feature>
<sequence>MAQLKLEKQDFDNLDPGVDLSEIAAGADIQEALFGGARMYVYAANKETLVALYQDEDLTELRANPVVADDNGRFPIIHTLEAVYDIRVYSAQDQLLLDLPDVRVRAPESLIFSTVQDLTDDAFLSYDAGFGRQDVTKNELIHVTNTNFFYRVAPETATDHHLTTAGGVKLYAQITSAGYYNAAAWNPAGDGIADDTAALQNAIDFAHDNDADLFVPSGIYLVTGLVLPGTVTGTDERGKSFRIFGQSYGEPFVVAGQGGTVLKSVTDAPVLRDIQDTDPSSNGTMRIENLRIDAQSDTTPAIRLDSFYGLSVMRDLAIYQKGSGDGILITYSATTDFDNIYVLNSDFATPVLGLARTGAGVRVATSHDSGLVTLRKVTSRGFLTGFDIGGGSGAEYTLTISECECSTVTNGILLSGTKGAIIEKCYMEGGDGGIGIQDAGDYTSIVHNYIARGFAVGIDATATTSKGSLIEGNLISTGSRANSVGIDVASSAGFGGYNKTVRSNSLVYVEGTNGVTGIRISGTEPRLSVVDNCFDPRGDWSGTGTKKIQDNSTGGICGLLQTGANGSEFVTVTKSAINFYKANTALTEAGVSGSALALPDGSYFRAAATTPVTVNSFDAGTQANRLVILRAENANMTIAATAQNKLNGGVNFTGPGVLTLMIERIGAYSYAFEISRSNY</sequence>
<dbReference type="InterPro" id="IPR006626">
    <property type="entry name" value="PbH1"/>
</dbReference>
<protein>
    <submittedName>
        <fullName evidence="2">Pectate lyase superfamily protein</fullName>
    </submittedName>
</protein>
<reference evidence="2 3" key="1">
    <citation type="submission" date="2015-09" db="EMBL/GenBank/DDBJ databases">
        <authorList>
            <consortium name="Swine Surveillance"/>
        </authorList>
    </citation>
    <scope>NUCLEOTIDE SEQUENCE [LARGE SCALE GENOMIC DNA]</scope>
    <source>
        <strain evidence="2 3">CECT 7648</strain>
    </source>
</reference>
<dbReference type="STRING" id="441103.TRN7648_03910"/>
<dbReference type="InterPro" id="IPR012334">
    <property type="entry name" value="Pectin_lyas_fold"/>
</dbReference>
<dbReference type="GO" id="GO:0016829">
    <property type="term" value="F:lyase activity"/>
    <property type="evidence" value="ECO:0007669"/>
    <property type="project" value="UniProtKB-KW"/>
</dbReference>
<keyword evidence="2" id="KW-0456">Lyase</keyword>
<dbReference type="Gene3D" id="2.160.20.10">
    <property type="entry name" value="Single-stranded right-handed beta-helix, Pectin lyase-like"/>
    <property type="match status" value="2"/>
</dbReference>
<dbReference type="Proteomes" id="UP000054935">
    <property type="component" value="Unassembled WGS sequence"/>
</dbReference>
<evidence type="ECO:0000313" key="2">
    <source>
        <dbReference type="EMBL" id="CUH82320.1"/>
    </source>
</evidence>
<evidence type="ECO:0000259" key="1">
    <source>
        <dbReference type="Pfam" id="PF12708"/>
    </source>
</evidence>
<dbReference type="SUPFAM" id="SSF51126">
    <property type="entry name" value="Pectin lyase-like"/>
    <property type="match status" value="1"/>
</dbReference>
<dbReference type="InterPro" id="IPR024535">
    <property type="entry name" value="RHGA/B-epi-like_pectate_lyase"/>
</dbReference>
<accession>A0A0P1GK30</accession>
<evidence type="ECO:0000313" key="3">
    <source>
        <dbReference type="Proteomes" id="UP000054935"/>
    </source>
</evidence>
<proteinExistence type="predicted"/>
<name>A0A0P1GK30_9RHOB</name>
<keyword evidence="3" id="KW-1185">Reference proteome</keyword>
<dbReference type="Pfam" id="PF12708">
    <property type="entry name" value="Pect-lyase_RHGA_epim"/>
    <property type="match status" value="1"/>
</dbReference>
<dbReference type="EMBL" id="CYSE01000012">
    <property type="protein sequence ID" value="CUH82320.1"/>
    <property type="molecule type" value="Genomic_DNA"/>
</dbReference>
<dbReference type="SMART" id="SM00710">
    <property type="entry name" value="PbH1"/>
    <property type="match status" value="6"/>
</dbReference>
<organism evidence="2 3">
    <name type="scientific">Tropicibacter naphthalenivorans</name>
    <dbReference type="NCBI Taxonomy" id="441103"/>
    <lineage>
        <taxon>Bacteria</taxon>
        <taxon>Pseudomonadati</taxon>
        <taxon>Pseudomonadota</taxon>
        <taxon>Alphaproteobacteria</taxon>
        <taxon>Rhodobacterales</taxon>
        <taxon>Roseobacteraceae</taxon>
        <taxon>Tropicibacter</taxon>
    </lineage>
</organism>